<sequence length="164" mass="18559">TVLLAGQLFRLETSIQMVQNPKKSQSKPKNNKNRQRMDKYAKLVICSTNSFLTTHPTTLDDVPFSSEEAYDAILTENDNKSPARYIPGQMESIYRQSNPTICGESAEKLLSRGCPQGAKCSPLLWNILYDNLLKLHLPTGCYLQAVWFPKCLYVLHPALPKNQE</sequence>
<protein>
    <recommendedName>
        <fullName evidence="3">Reverse transcriptase domain-containing protein</fullName>
    </recommendedName>
</protein>
<gene>
    <name evidence="1" type="ORF">DERF_015069</name>
</gene>
<dbReference type="Proteomes" id="UP000790347">
    <property type="component" value="Unassembled WGS sequence"/>
</dbReference>
<proteinExistence type="predicted"/>
<comment type="caution">
    <text evidence="1">The sequence shown here is derived from an EMBL/GenBank/DDBJ whole genome shotgun (WGS) entry which is preliminary data.</text>
</comment>
<name>A0A922HKY8_DERFA</name>
<organism evidence="1 2">
    <name type="scientific">Dermatophagoides farinae</name>
    <name type="common">American house dust mite</name>
    <dbReference type="NCBI Taxonomy" id="6954"/>
    <lineage>
        <taxon>Eukaryota</taxon>
        <taxon>Metazoa</taxon>
        <taxon>Ecdysozoa</taxon>
        <taxon>Arthropoda</taxon>
        <taxon>Chelicerata</taxon>
        <taxon>Arachnida</taxon>
        <taxon>Acari</taxon>
        <taxon>Acariformes</taxon>
        <taxon>Sarcoptiformes</taxon>
        <taxon>Astigmata</taxon>
        <taxon>Psoroptidia</taxon>
        <taxon>Analgoidea</taxon>
        <taxon>Pyroglyphidae</taxon>
        <taxon>Dermatophagoidinae</taxon>
        <taxon>Dermatophagoides</taxon>
    </lineage>
</organism>
<reference evidence="1" key="2">
    <citation type="journal article" date="2022" name="Res Sq">
        <title>Comparative Genomics Reveals Insights into the Divergent Evolution of Astigmatic Mites and Household Pest Adaptations.</title>
        <authorList>
            <person name="Xiong Q."/>
            <person name="Wan A.T.-Y."/>
            <person name="Liu X.-Y."/>
            <person name="Fung C.S.-H."/>
            <person name="Xiao X."/>
            <person name="Malainual N."/>
            <person name="Hou J."/>
            <person name="Wang L."/>
            <person name="Wang M."/>
            <person name="Yang K."/>
            <person name="Cui Y."/>
            <person name="Leung E."/>
            <person name="Nong W."/>
            <person name="Shin S.-K."/>
            <person name="Au S."/>
            <person name="Jeong K.Y."/>
            <person name="Chew F.T."/>
            <person name="Hui J."/>
            <person name="Leung T.F."/>
            <person name="Tungtrongchitr A."/>
            <person name="Zhong N."/>
            <person name="Liu Z."/>
            <person name="Tsui S."/>
        </authorList>
    </citation>
    <scope>NUCLEOTIDE SEQUENCE</scope>
    <source>
        <strain evidence="1">Derf</strain>
        <tissue evidence="1">Whole organism</tissue>
    </source>
</reference>
<dbReference type="AlphaFoldDB" id="A0A922HKY8"/>
<evidence type="ECO:0000313" key="1">
    <source>
        <dbReference type="EMBL" id="KAH9494379.1"/>
    </source>
</evidence>
<evidence type="ECO:0000313" key="2">
    <source>
        <dbReference type="Proteomes" id="UP000790347"/>
    </source>
</evidence>
<keyword evidence="2" id="KW-1185">Reference proteome</keyword>
<accession>A0A922HKY8</accession>
<reference evidence="1" key="1">
    <citation type="submission" date="2013-05" db="EMBL/GenBank/DDBJ databases">
        <authorList>
            <person name="Yim A.K.Y."/>
            <person name="Chan T.F."/>
            <person name="Ji K.M."/>
            <person name="Liu X.Y."/>
            <person name="Zhou J.W."/>
            <person name="Li R.Q."/>
            <person name="Yang K.Y."/>
            <person name="Li J."/>
            <person name="Li M."/>
            <person name="Law P.T.W."/>
            <person name="Wu Y.L."/>
            <person name="Cai Z.L."/>
            <person name="Qin H."/>
            <person name="Bao Y."/>
            <person name="Leung R.K.K."/>
            <person name="Ng P.K.S."/>
            <person name="Zou J."/>
            <person name="Zhong X.J."/>
            <person name="Ran P.X."/>
            <person name="Zhong N.S."/>
            <person name="Liu Z.G."/>
            <person name="Tsui S.K.W."/>
        </authorList>
    </citation>
    <scope>NUCLEOTIDE SEQUENCE</scope>
    <source>
        <strain evidence="1">Derf</strain>
        <tissue evidence="1">Whole organism</tissue>
    </source>
</reference>
<feature type="non-terminal residue" evidence="1">
    <location>
        <position position="164"/>
    </location>
</feature>
<evidence type="ECO:0008006" key="3">
    <source>
        <dbReference type="Google" id="ProtNLM"/>
    </source>
</evidence>
<dbReference type="EMBL" id="ASGP02000008">
    <property type="protein sequence ID" value="KAH9494379.1"/>
    <property type="molecule type" value="Genomic_DNA"/>
</dbReference>